<dbReference type="EMBL" id="CAJNOG010006838">
    <property type="protein sequence ID" value="CAF1562470.1"/>
    <property type="molecule type" value="Genomic_DNA"/>
</dbReference>
<evidence type="ECO:0000313" key="1">
    <source>
        <dbReference type="EMBL" id="CAF1562470.1"/>
    </source>
</evidence>
<protein>
    <submittedName>
        <fullName evidence="1">Uncharacterized protein</fullName>
    </submittedName>
</protein>
<accession>A0A815XW54</accession>
<dbReference type="Proteomes" id="UP000663845">
    <property type="component" value="Unassembled WGS sequence"/>
</dbReference>
<evidence type="ECO:0000313" key="2">
    <source>
        <dbReference type="Proteomes" id="UP000663845"/>
    </source>
</evidence>
<proteinExistence type="predicted"/>
<gene>
    <name evidence="1" type="ORF">JYZ213_LOCUS46954</name>
</gene>
<reference evidence="1" key="1">
    <citation type="submission" date="2021-02" db="EMBL/GenBank/DDBJ databases">
        <authorList>
            <person name="Nowell W R."/>
        </authorList>
    </citation>
    <scope>NUCLEOTIDE SEQUENCE</scope>
</reference>
<sequence length="15" mass="1747">MLEGRIENSRTIKIS</sequence>
<name>A0A815XW54_9BILA</name>
<feature type="non-terminal residue" evidence="1">
    <location>
        <position position="15"/>
    </location>
</feature>
<comment type="caution">
    <text evidence="1">The sequence shown here is derived from an EMBL/GenBank/DDBJ whole genome shotgun (WGS) entry which is preliminary data.</text>
</comment>
<organism evidence="1 2">
    <name type="scientific">Adineta steineri</name>
    <dbReference type="NCBI Taxonomy" id="433720"/>
    <lineage>
        <taxon>Eukaryota</taxon>
        <taxon>Metazoa</taxon>
        <taxon>Spiralia</taxon>
        <taxon>Gnathifera</taxon>
        <taxon>Rotifera</taxon>
        <taxon>Eurotatoria</taxon>
        <taxon>Bdelloidea</taxon>
        <taxon>Adinetida</taxon>
        <taxon>Adinetidae</taxon>
        <taxon>Adineta</taxon>
    </lineage>
</organism>